<organism evidence="1 2">
    <name type="scientific">Xylanimonas oleitrophica</name>
    <dbReference type="NCBI Taxonomy" id="2607479"/>
    <lineage>
        <taxon>Bacteria</taxon>
        <taxon>Bacillati</taxon>
        <taxon>Actinomycetota</taxon>
        <taxon>Actinomycetes</taxon>
        <taxon>Micrococcales</taxon>
        <taxon>Promicromonosporaceae</taxon>
        <taxon>Xylanimonas</taxon>
    </lineage>
</organism>
<evidence type="ECO:0000313" key="2">
    <source>
        <dbReference type="Proteomes" id="UP000248783"/>
    </source>
</evidence>
<comment type="caution">
    <text evidence="1">The sequence shown here is derived from an EMBL/GenBank/DDBJ whole genome shotgun (WGS) entry which is preliminary data.</text>
</comment>
<keyword evidence="2" id="KW-1185">Reference proteome</keyword>
<dbReference type="EMBL" id="QKWH01000002">
    <property type="protein sequence ID" value="PZR54288.1"/>
    <property type="molecule type" value="Genomic_DNA"/>
</dbReference>
<sequence length="349" mass="39728">MSTLIPVQTFESEDQTSVAIVFERVNRLGIELDMFQLLTAWTWSEDFDLQEKFRSLAEALEDFGFGEVGADEDLMLRCTAAILVNDPSPTALIDVRGSQVREQFPIVSKALELAIDFLRRNLHVRHLKFLPYSALLIPLAAYFSINQNQTVPDGDRRRLLRWFWRTSFSHRYSGNPLRNVRTDVLEAIALRKGEDSSLDHVRADIGPEFFLDHAFRASNVASKCLILTLAARRPRSFLSGEFVDLDVVLAEPNRKEYHHCFPRAYLRESGTESDESQINALANIAFISRVDNRTILHKAPSEYRSLMPSDISDIVDAALLPDSLFEDRWIDYLLERAALLAAEAQKLVA</sequence>
<dbReference type="PANTHER" id="PTHR37292:SF2">
    <property type="entry name" value="DUF262 DOMAIN-CONTAINING PROTEIN"/>
    <property type="match status" value="1"/>
</dbReference>
<evidence type="ECO:0000313" key="1">
    <source>
        <dbReference type="EMBL" id="PZR54288.1"/>
    </source>
</evidence>
<proteinExistence type="predicted"/>
<dbReference type="PANTHER" id="PTHR37292">
    <property type="entry name" value="VNG6097C"/>
    <property type="match status" value="1"/>
</dbReference>
<evidence type="ECO:0008006" key="3">
    <source>
        <dbReference type="Google" id="ProtNLM"/>
    </source>
</evidence>
<protein>
    <recommendedName>
        <fullName evidence="3">DUF1524 domain-containing protein</fullName>
    </recommendedName>
</protein>
<dbReference type="Proteomes" id="UP000248783">
    <property type="component" value="Unassembled WGS sequence"/>
</dbReference>
<gene>
    <name evidence="1" type="ORF">DNL40_05110</name>
</gene>
<reference evidence="1 2" key="1">
    <citation type="submission" date="2018-06" db="EMBL/GenBank/DDBJ databases">
        <title>Whole genome sequencing of a novel hydrocarbon degrading bacterial strain, PW21 isolated from oil contaminated produced water sample.</title>
        <authorList>
            <person name="Nagkirti P."/>
            <person name="Shaikh A."/>
            <person name="Gowdaman V."/>
            <person name="Engineer A.E."/>
            <person name="Dagar S."/>
            <person name="Dhakephalkar P.K."/>
        </authorList>
    </citation>
    <scope>NUCLEOTIDE SEQUENCE [LARGE SCALE GENOMIC DNA]</scope>
    <source>
        <strain evidence="1 2">PW21</strain>
    </source>
</reference>
<name>A0A2W5XV47_9MICO</name>
<dbReference type="RefSeq" id="WP_111250145.1">
    <property type="nucleotide sequence ID" value="NZ_QKWH01000002.1"/>
</dbReference>
<dbReference type="AlphaFoldDB" id="A0A2W5XV47"/>
<accession>A0A2W5XV47</accession>